<accession>A0A6L2JFY4</accession>
<feature type="non-terminal residue" evidence="3">
    <location>
        <position position="1"/>
    </location>
</feature>
<feature type="region of interest" description="Disordered" evidence="1">
    <location>
        <begin position="104"/>
        <end position="154"/>
    </location>
</feature>
<feature type="compositionally biased region" description="Polar residues" evidence="1">
    <location>
        <begin position="143"/>
        <end position="154"/>
    </location>
</feature>
<evidence type="ECO:0000313" key="3">
    <source>
        <dbReference type="EMBL" id="GEU35689.1"/>
    </source>
</evidence>
<sequence length="440" mass="49104">SPNIDFIRPFGCPLTILNTLDHLGKFERKADDGFLVGYSVNRRGLEWLFDIDSLTKSMNYELVTAGNQTNDDAGIEVNVNAGKVGQEKASDHEIILLPFVHSDSPLSSSTQSSDDKDTDEVPGKGDKCVSEGSEIDDQERTDSSTQDVNTAGPSINTVNININIGSLNINIVGSNDPIVSPILTTRVHKDHPKEQIIEDLKLATQTRRMINFSKENAMVWNMVDLSNGKRAIGTKCVFKNKKDERGIVVRNKARLVAQGYTQEEGIDYDEMDVKNAFMYGTIEDEVYVCKPPSFEDPHFSNKVYKKDDGIFISQDKYVVDILKKFDFTTVKTASTPMKPNKALIKDAEAEDVDVHLYRSVIGSLMYLTASRPDIMFVVCACARFQITPKTSNLHAAKRILRYLKGQPKLGLWYPRDSPFDLEAFSDSDYAGASLDRKSTT</sequence>
<evidence type="ECO:0000259" key="2">
    <source>
        <dbReference type="Pfam" id="PF07727"/>
    </source>
</evidence>
<dbReference type="InterPro" id="IPR013103">
    <property type="entry name" value="RVT_2"/>
</dbReference>
<proteinExistence type="predicted"/>
<feature type="compositionally biased region" description="Basic and acidic residues" evidence="1">
    <location>
        <begin position="113"/>
        <end position="129"/>
    </location>
</feature>
<dbReference type="PANTHER" id="PTHR11439">
    <property type="entry name" value="GAG-POL-RELATED RETROTRANSPOSON"/>
    <property type="match status" value="1"/>
</dbReference>
<feature type="domain" description="Reverse transcriptase Ty1/copia-type" evidence="2">
    <location>
        <begin position="219"/>
        <end position="271"/>
    </location>
</feature>
<gene>
    <name evidence="3" type="ORF">Tci_007667</name>
</gene>
<evidence type="ECO:0000256" key="1">
    <source>
        <dbReference type="SAM" id="MobiDB-lite"/>
    </source>
</evidence>
<organism evidence="3">
    <name type="scientific">Tanacetum cinerariifolium</name>
    <name type="common">Dalmatian daisy</name>
    <name type="synonym">Chrysanthemum cinerariifolium</name>
    <dbReference type="NCBI Taxonomy" id="118510"/>
    <lineage>
        <taxon>Eukaryota</taxon>
        <taxon>Viridiplantae</taxon>
        <taxon>Streptophyta</taxon>
        <taxon>Embryophyta</taxon>
        <taxon>Tracheophyta</taxon>
        <taxon>Spermatophyta</taxon>
        <taxon>Magnoliopsida</taxon>
        <taxon>eudicotyledons</taxon>
        <taxon>Gunneridae</taxon>
        <taxon>Pentapetalae</taxon>
        <taxon>asterids</taxon>
        <taxon>campanulids</taxon>
        <taxon>Asterales</taxon>
        <taxon>Asteraceae</taxon>
        <taxon>Asteroideae</taxon>
        <taxon>Anthemideae</taxon>
        <taxon>Anthemidinae</taxon>
        <taxon>Tanacetum</taxon>
    </lineage>
</organism>
<dbReference type="PANTHER" id="PTHR11439:SF509">
    <property type="entry name" value="RNA-DIRECTED DNA POLYMERASE"/>
    <property type="match status" value="1"/>
</dbReference>
<protein>
    <recommendedName>
        <fullName evidence="2">Reverse transcriptase Ty1/copia-type domain-containing protein</fullName>
    </recommendedName>
</protein>
<name>A0A6L2JFY4_TANCI</name>
<reference evidence="3" key="1">
    <citation type="journal article" date="2019" name="Sci. Rep.">
        <title>Draft genome of Tanacetum cinerariifolium, the natural source of mosquito coil.</title>
        <authorList>
            <person name="Yamashiro T."/>
            <person name="Shiraishi A."/>
            <person name="Satake H."/>
            <person name="Nakayama K."/>
        </authorList>
    </citation>
    <scope>NUCLEOTIDE SEQUENCE</scope>
</reference>
<dbReference type="EMBL" id="BKCJ010000720">
    <property type="protein sequence ID" value="GEU35689.1"/>
    <property type="molecule type" value="Genomic_DNA"/>
</dbReference>
<dbReference type="Pfam" id="PF07727">
    <property type="entry name" value="RVT_2"/>
    <property type="match status" value="1"/>
</dbReference>
<comment type="caution">
    <text evidence="3">The sequence shown here is derived from an EMBL/GenBank/DDBJ whole genome shotgun (WGS) entry which is preliminary data.</text>
</comment>
<dbReference type="AlphaFoldDB" id="A0A6L2JFY4"/>